<reference evidence="5" key="1">
    <citation type="journal article" date="2019" name="Int. J. Syst. Evol. Microbiol.">
        <title>The Global Catalogue of Microorganisms (GCM) 10K type strain sequencing project: providing services to taxonomists for standard genome sequencing and annotation.</title>
        <authorList>
            <consortium name="The Broad Institute Genomics Platform"/>
            <consortium name="The Broad Institute Genome Sequencing Center for Infectious Disease"/>
            <person name="Wu L."/>
            <person name="Ma J."/>
        </authorList>
    </citation>
    <scope>NUCLEOTIDE SEQUENCE [LARGE SCALE GENOMIC DNA]</scope>
    <source>
        <strain evidence="5">JCM 3115</strain>
    </source>
</reference>
<dbReference type="PROSITE" id="PS00061">
    <property type="entry name" value="ADH_SHORT"/>
    <property type="match status" value="1"/>
</dbReference>
<comment type="caution">
    <text evidence="4">The sequence shown here is derived from an EMBL/GenBank/DDBJ whole genome shotgun (WGS) entry which is preliminary data.</text>
</comment>
<dbReference type="InterPro" id="IPR020904">
    <property type="entry name" value="Sc_DH/Rdtase_CS"/>
</dbReference>
<evidence type="ECO:0000256" key="1">
    <source>
        <dbReference type="ARBA" id="ARBA00006484"/>
    </source>
</evidence>
<gene>
    <name evidence="4" type="ORF">GCM10010140_49350</name>
</gene>
<dbReference type="Gene3D" id="3.40.50.720">
    <property type="entry name" value="NAD(P)-binding Rossmann-like Domain"/>
    <property type="match status" value="1"/>
</dbReference>
<evidence type="ECO:0000313" key="4">
    <source>
        <dbReference type="EMBL" id="GGQ13369.1"/>
    </source>
</evidence>
<dbReference type="PANTHER" id="PTHR43477">
    <property type="entry name" value="DIHYDROANTICAPSIN 7-DEHYDROGENASE"/>
    <property type="match status" value="1"/>
</dbReference>
<dbReference type="Proteomes" id="UP000611554">
    <property type="component" value="Unassembled WGS sequence"/>
</dbReference>
<name>A0ABQ2R6F8_9ACTN</name>
<evidence type="ECO:0000313" key="5">
    <source>
        <dbReference type="Proteomes" id="UP000611554"/>
    </source>
</evidence>
<dbReference type="InterPro" id="IPR051122">
    <property type="entry name" value="SDR_DHRS6-like"/>
</dbReference>
<dbReference type="PANTHER" id="PTHR43477:SF1">
    <property type="entry name" value="DIHYDROANTICAPSIN 7-DEHYDROGENASE"/>
    <property type="match status" value="1"/>
</dbReference>
<organism evidence="4 5">
    <name type="scientific">Streptosporangium pseudovulgare</name>
    <dbReference type="NCBI Taxonomy" id="35765"/>
    <lineage>
        <taxon>Bacteria</taxon>
        <taxon>Bacillati</taxon>
        <taxon>Actinomycetota</taxon>
        <taxon>Actinomycetes</taxon>
        <taxon>Streptosporangiales</taxon>
        <taxon>Streptosporangiaceae</taxon>
        <taxon>Streptosporangium</taxon>
    </lineage>
</organism>
<evidence type="ECO:0000259" key="3">
    <source>
        <dbReference type="SMART" id="SM00822"/>
    </source>
</evidence>
<keyword evidence="5" id="KW-1185">Reference proteome</keyword>
<feature type="domain" description="Ketoreductase" evidence="3">
    <location>
        <begin position="14"/>
        <end position="178"/>
    </location>
</feature>
<dbReference type="Pfam" id="PF13561">
    <property type="entry name" value="adh_short_C2"/>
    <property type="match status" value="1"/>
</dbReference>
<dbReference type="InterPro" id="IPR057326">
    <property type="entry name" value="KR_dom"/>
</dbReference>
<dbReference type="SUPFAM" id="SSF51735">
    <property type="entry name" value="NAD(P)-binding Rossmann-fold domains"/>
    <property type="match status" value="1"/>
</dbReference>
<dbReference type="InterPro" id="IPR002347">
    <property type="entry name" value="SDR_fam"/>
</dbReference>
<dbReference type="EMBL" id="BMQJ01000013">
    <property type="protein sequence ID" value="GGQ13369.1"/>
    <property type="molecule type" value="Genomic_DNA"/>
</dbReference>
<dbReference type="CDD" id="cd05233">
    <property type="entry name" value="SDR_c"/>
    <property type="match status" value="1"/>
</dbReference>
<dbReference type="InterPro" id="IPR036291">
    <property type="entry name" value="NAD(P)-bd_dom_sf"/>
</dbReference>
<sequence>MGASGEFMTRFTGKRILITGGTSGIGLAGARRIAEEGGRLILTGTTPQRIADAREMLPTALILDNDAGASDGAEELAATVAKEGGLDGLWLNAGYARTSPVEEVDADFFDRMMNTNVRGPVLQLARLSEHLNPGASVVVTSSTSTYEGAAVASVYAATKGALVAVARGWASALAPRSIRVNVLVPGAIDTGFRSFMSEEVRQTFEADVIGRVPLARVGKPEEAAAVALFLLSDDSTYVTASQYAVDGGLSKR</sequence>
<keyword evidence="2" id="KW-0560">Oxidoreductase</keyword>
<evidence type="ECO:0000256" key="2">
    <source>
        <dbReference type="ARBA" id="ARBA00023002"/>
    </source>
</evidence>
<comment type="similarity">
    <text evidence="1">Belongs to the short-chain dehydrogenases/reductases (SDR) family.</text>
</comment>
<dbReference type="PRINTS" id="PR00081">
    <property type="entry name" value="GDHRDH"/>
</dbReference>
<protein>
    <submittedName>
        <fullName evidence="4">Oxidoreductase</fullName>
    </submittedName>
</protein>
<dbReference type="SMART" id="SM00822">
    <property type="entry name" value="PKS_KR"/>
    <property type="match status" value="1"/>
</dbReference>
<proteinExistence type="inferred from homology"/>
<accession>A0ABQ2R6F8</accession>